<comment type="caution">
    <text evidence="3">The sequence shown here is derived from an EMBL/GenBank/DDBJ whole genome shotgun (WGS) entry which is preliminary data.</text>
</comment>
<name>A0A4Y2DLN3_ARAVE</name>
<feature type="non-terminal residue" evidence="3">
    <location>
        <position position="1"/>
    </location>
</feature>
<evidence type="ECO:0000313" key="3">
    <source>
        <dbReference type="EMBL" id="GBM17712.1"/>
    </source>
</evidence>
<dbReference type="AlphaFoldDB" id="A0A4Y2DLN3"/>
<organism evidence="3 4">
    <name type="scientific">Araneus ventricosus</name>
    <name type="common">Orbweaver spider</name>
    <name type="synonym">Epeira ventricosa</name>
    <dbReference type="NCBI Taxonomy" id="182803"/>
    <lineage>
        <taxon>Eukaryota</taxon>
        <taxon>Metazoa</taxon>
        <taxon>Ecdysozoa</taxon>
        <taxon>Arthropoda</taxon>
        <taxon>Chelicerata</taxon>
        <taxon>Arachnida</taxon>
        <taxon>Araneae</taxon>
        <taxon>Araneomorphae</taxon>
        <taxon>Entelegynae</taxon>
        <taxon>Araneoidea</taxon>
        <taxon>Araneidae</taxon>
        <taxon>Araneus</taxon>
    </lineage>
</organism>
<dbReference type="Proteomes" id="UP000499080">
    <property type="component" value="Unassembled WGS sequence"/>
</dbReference>
<evidence type="ECO:0000256" key="1">
    <source>
        <dbReference type="SAM" id="MobiDB-lite"/>
    </source>
</evidence>
<evidence type="ECO:0000313" key="4">
    <source>
        <dbReference type="Proteomes" id="UP000499080"/>
    </source>
</evidence>
<dbReference type="EMBL" id="BGPR01243421">
    <property type="protein sequence ID" value="GBM17712.1"/>
    <property type="molecule type" value="Genomic_DNA"/>
</dbReference>
<dbReference type="EMBL" id="BGPR01243341">
    <property type="protein sequence ID" value="GBM17435.1"/>
    <property type="molecule type" value="Genomic_DNA"/>
</dbReference>
<gene>
    <name evidence="3" type="ORF">AVEN_207502_1</name>
    <name evidence="2" type="ORF">AVEN_245021_1</name>
</gene>
<feature type="region of interest" description="Disordered" evidence="1">
    <location>
        <begin position="1"/>
        <end position="46"/>
    </location>
</feature>
<proteinExistence type="predicted"/>
<evidence type="ECO:0000313" key="2">
    <source>
        <dbReference type="EMBL" id="GBM17435.1"/>
    </source>
</evidence>
<protein>
    <submittedName>
        <fullName evidence="3">Uncharacterized protein</fullName>
    </submittedName>
</protein>
<accession>A0A4Y2DLN3</accession>
<reference evidence="3 4" key="1">
    <citation type="journal article" date="2019" name="Sci. Rep.">
        <title>Orb-weaving spider Araneus ventricosus genome elucidates the spidroin gene catalogue.</title>
        <authorList>
            <person name="Kono N."/>
            <person name="Nakamura H."/>
            <person name="Ohtoshi R."/>
            <person name="Moran D.A.P."/>
            <person name="Shinohara A."/>
            <person name="Yoshida Y."/>
            <person name="Fujiwara M."/>
            <person name="Mori M."/>
            <person name="Tomita M."/>
            <person name="Arakawa K."/>
        </authorList>
    </citation>
    <scope>NUCLEOTIDE SEQUENCE [LARGE SCALE GENOMIC DNA]</scope>
</reference>
<sequence>RRGGLVVKSRLQGRRVPGSKPDSTGDPPCIGPVAPQIIRSGQSSSR</sequence>
<keyword evidence="4" id="KW-1185">Reference proteome</keyword>